<evidence type="ECO:0008006" key="4">
    <source>
        <dbReference type="Google" id="ProtNLM"/>
    </source>
</evidence>
<proteinExistence type="predicted"/>
<reference evidence="2 3" key="1">
    <citation type="submission" date="2022-10" db="EMBL/GenBank/DDBJ databases">
        <authorList>
            <person name="Xie J."/>
            <person name="Shen N."/>
        </authorList>
    </citation>
    <scope>NUCLEOTIDE SEQUENCE [LARGE SCALE GENOMIC DNA]</scope>
    <source>
        <strain evidence="2 3">YIM65594</strain>
    </source>
</reference>
<keyword evidence="1" id="KW-0812">Transmembrane</keyword>
<dbReference type="Proteomes" id="UP001354931">
    <property type="component" value="Unassembled WGS sequence"/>
</dbReference>
<keyword evidence="3" id="KW-1185">Reference proteome</keyword>
<name>A0ABU6EWG3_9ACTN</name>
<comment type="caution">
    <text evidence="2">The sequence shown here is derived from an EMBL/GenBank/DDBJ whole genome shotgun (WGS) entry which is preliminary data.</text>
</comment>
<keyword evidence="1" id="KW-0472">Membrane</keyword>
<accession>A0ABU6EWG3</accession>
<feature type="transmembrane region" description="Helical" evidence="1">
    <location>
        <begin position="6"/>
        <end position="24"/>
    </location>
</feature>
<gene>
    <name evidence="2" type="ORF">OKJ99_00125</name>
</gene>
<evidence type="ECO:0000313" key="3">
    <source>
        <dbReference type="Proteomes" id="UP001354931"/>
    </source>
</evidence>
<dbReference type="RefSeq" id="WP_326013482.1">
    <property type="nucleotide sequence ID" value="NZ_JAOZYC010000001.1"/>
</dbReference>
<protein>
    <recommendedName>
        <fullName evidence="4">Protein kilB</fullName>
    </recommendedName>
</protein>
<evidence type="ECO:0000256" key="1">
    <source>
        <dbReference type="SAM" id="Phobius"/>
    </source>
</evidence>
<sequence length="153" mass="16150">MSDWGVALIAAGSAIAGSVVTGWYGRSAGLRQAEAARHSGDRQADALLTSVRMTLGADEQRAAREARRGTYAEFLGAAESGIVAARTGLGTAEDEPRLYRALSALTLEAPPTVADAAHHVVDALRRHDTQDDLRHAKESFVAAAREDLNRADG</sequence>
<organism evidence="2 3">
    <name type="scientific">Streptomyces endophyticus</name>
    <dbReference type="NCBI Taxonomy" id="714166"/>
    <lineage>
        <taxon>Bacteria</taxon>
        <taxon>Bacillati</taxon>
        <taxon>Actinomycetota</taxon>
        <taxon>Actinomycetes</taxon>
        <taxon>Kitasatosporales</taxon>
        <taxon>Streptomycetaceae</taxon>
        <taxon>Streptomyces</taxon>
    </lineage>
</organism>
<evidence type="ECO:0000313" key="2">
    <source>
        <dbReference type="EMBL" id="MEB8335929.1"/>
    </source>
</evidence>
<keyword evidence="1" id="KW-1133">Transmembrane helix</keyword>
<dbReference type="EMBL" id="JAOZYC010000001">
    <property type="protein sequence ID" value="MEB8335929.1"/>
    <property type="molecule type" value="Genomic_DNA"/>
</dbReference>